<dbReference type="SUPFAM" id="SSF46689">
    <property type="entry name" value="Homeodomain-like"/>
    <property type="match status" value="1"/>
</dbReference>
<evidence type="ECO:0000313" key="7">
    <source>
        <dbReference type="Proteomes" id="UP000618733"/>
    </source>
</evidence>
<dbReference type="InterPro" id="IPR009057">
    <property type="entry name" value="Homeodomain-like_sf"/>
</dbReference>
<accession>A0A934UXK1</accession>
<dbReference type="RefSeq" id="WP_200131616.1">
    <property type="nucleotide sequence ID" value="NZ_JAEHOI010000004.1"/>
</dbReference>
<feature type="DNA-binding region" description="H-T-H motif" evidence="4">
    <location>
        <begin position="43"/>
        <end position="62"/>
    </location>
</feature>
<evidence type="ECO:0000256" key="2">
    <source>
        <dbReference type="ARBA" id="ARBA00023125"/>
    </source>
</evidence>
<dbReference type="Proteomes" id="UP000618733">
    <property type="component" value="Unassembled WGS sequence"/>
</dbReference>
<dbReference type="PANTHER" id="PTHR30055">
    <property type="entry name" value="HTH-TYPE TRANSCRIPTIONAL REGULATOR RUTR"/>
    <property type="match status" value="1"/>
</dbReference>
<gene>
    <name evidence="6" type="ORF">JD292_04830</name>
</gene>
<sequence>MSETVIPASPRRSGRPRTPRIDEERIASAALELIDERGWQGCTMAALAARLGVRAPSLYHHISGQEQIVDLVRPLVIAHIIDPSESGLEWREAFFAFGVSYYRAFAHHPNTIQVLSTTPVHDAATLRMYEGFLRMMHGAGWDLERAYEAMIGLEHLALGFAYEWNAEELMLDSALAAEHGAPLLAEITRDRTEQPVIAEETFLSLLRRYIDMFAMQLDRNER</sequence>
<name>A0A934UXK1_9MICO</name>
<comment type="caution">
    <text evidence="6">The sequence shown here is derived from an EMBL/GenBank/DDBJ whole genome shotgun (WGS) entry which is preliminary data.</text>
</comment>
<organism evidence="6 7">
    <name type="scientific">Leucobacter edaphi</name>
    <dbReference type="NCBI Taxonomy" id="2796472"/>
    <lineage>
        <taxon>Bacteria</taxon>
        <taxon>Bacillati</taxon>
        <taxon>Actinomycetota</taxon>
        <taxon>Actinomycetes</taxon>
        <taxon>Micrococcales</taxon>
        <taxon>Microbacteriaceae</taxon>
        <taxon>Leucobacter</taxon>
    </lineage>
</organism>
<dbReference type="Pfam" id="PF02909">
    <property type="entry name" value="TetR_C_1"/>
    <property type="match status" value="1"/>
</dbReference>
<evidence type="ECO:0000313" key="6">
    <source>
        <dbReference type="EMBL" id="MBK0421398.1"/>
    </source>
</evidence>
<feature type="domain" description="HTH tetR-type" evidence="5">
    <location>
        <begin position="20"/>
        <end position="80"/>
    </location>
</feature>
<dbReference type="Gene3D" id="1.10.357.10">
    <property type="entry name" value="Tetracycline Repressor, domain 2"/>
    <property type="match status" value="1"/>
</dbReference>
<evidence type="ECO:0000256" key="4">
    <source>
        <dbReference type="PROSITE-ProRule" id="PRU00335"/>
    </source>
</evidence>
<dbReference type="GO" id="GO:0045892">
    <property type="term" value="P:negative regulation of DNA-templated transcription"/>
    <property type="evidence" value="ECO:0007669"/>
    <property type="project" value="InterPro"/>
</dbReference>
<keyword evidence="1" id="KW-0805">Transcription regulation</keyword>
<keyword evidence="3" id="KW-0804">Transcription</keyword>
<dbReference type="SUPFAM" id="SSF48498">
    <property type="entry name" value="Tetracyclin repressor-like, C-terminal domain"/>
    <property type="match status" value="1"/>
</dbReference>
<protein>
    <submittedName>
        <fullName evidence="6">TetR/AcrR family transcriptional regulator C-terminal domain-containing protein</fullName>
    </submittedName>
</protein>
<dbReference type="AlphaFoldDB" id="A0A934UXK1"/>
<dbReference type="InterPro" id="IPR050109">
    <property type="entry name" value="HTH-type_TetR-like_transc_reg"/>
</dbReference>
<dbReference type="Pfam" id="PF00440">
    <property type="entry name" value="TetR_N"/>
    <property type="match status" value="1"/>
</dbReference>
<dbReference type="InterPro" id="IPR001647">
    <property type="entry name" value="HTH_TetR"/>
</dbReference>
<dbReference type="EMBL" id="JAEHOI010000004">
    <property type="protein sequence ID" value="MBK0421398.1"/>
    <property type="molecule type" value="Genomic_DNA"/>
</dbReference>
<dbReference type="PROSITE" id="PS50977">
    <property type="entry name" value="HTH_TETR_2"/>
    <property type="match status" value="1"/>
</dbReference>
<keyword evidence="7" id="KW-1185">Reference proteome</keyword>
<dbReference type="InterPro" id="IPR036271">
    <property type="entry name" value="Tet_transcr_reg_TetR-rel_C_sf"/>
</dbReference>
<evidence type="ECO:0000259" key="5">
    <source>
        <dbReference type="PROSITE" id="PS50977"/>
    </source>
</evidence>
<proteinExistence type="predicted"/>
<reference evidence="6" key="1">
    <citation type="submission" date="2020-12" db="EMBL/GenBank/DDBJ databases">
        <title>Leucobacter sp. CAS2, isolated from Chromium sludge.</title>
        <authorList>
            <person name="Xu Z."/>
        </authorList>
    </citation>
    <scope>NUCLEOTIDE SEQUENCE</scope>
    <source>
        <strain evidence="6">CSA2</strain>
    </source>
</reference>
<evidence type="ECO:0000256" key="3">
    <source>
        <dbReference type="ARBA" id="ARBA00023163"/>
    </source>
</evidence>
<dbReference type="InterPro" id="IPR004111">
    <property type="entry name" value="Repressor_TetR_C"/>
</dbReference>
<keyword evidence="2 4" id="KW-0238">DNA-binding</keyword>
<dbReference type="PANTHER" id="PTHR30055:SF151">
    <property type="entry name" value="TRANSCRIPTIONAL REGULATORY PROTEIN"/>
    <property type="match status" value="1"/>
</dbReference>
<evidence type="ECO:0000256" key="1">
    <source>
        <dbReference type="ARBA" id="ARBA00023015"/>
    </source>
</evidence>
<dbReference type="GO" id="GO:0000976">
    <property type="term" value="F:transcription cis-regulatory region binding"/>
    <property type="evidence" value="ECO:0007669"/>
    <property type="project" value="TreeGrafter"/>
</dbReference>
<dbReference type="GO" id="GO:0003700">
    <property type="term" value="F:DNA-binding transcription factor activity"/>
    <property type="evidence" value="ECO:0007669"/>
    <property type="project" value="TreeGrafter"/>
</dbReference>
<dbReference type="PRINTS" id="PR00455">
    <property type="entry name" value="HTHTETR"/>
</dbReference>